<feature type="transmembrane region" description="Helical" evidence="6">
    <location>
        <begin position="294"/>
        <end position="312"/>
    </location>
</feature>
<evidence type="ECO:0000256" key="4">
    <source>
        <dbReference type="ARBA" id="ARBA00022989"/>
    </source>
</evidence>
<dbReference type="PANTHER" id="PTHR23504">
    <property type="entry name" value="MAJOR FACILITATOR SUPERFAMILY DOMAIN-CONTAINING PROTEIN 10"/>
    <property type="match status" value="1"/>
</dbReference>
<keyword evidence="4 6" id="KW-1133">Transmembrane helix</keyword>
<dbReference type="Pfam" id="PF07690">
    <property type="entry name" value="MFS_1"/>
    <property type="match status" value="1"/>
</dbReference>
<keyword evidence="2" id="KW-0813">Transport</keyword>
<proteinExistence type="predicted"/>
<dbReference type="CDD" id="cd17388">
    <property type="entry name" value="MFS_TetA"/>
    <property type="match status" value="1"/>
</dbReference>
<feature type="transmembrane region" description="Helical" evidence="6">
    <location>
        <begin position="147"/>
        <end position="171"/>
    </location>
</feature>
<feature type="domain" description="Major facilitator superfamily (MFS) profile" evidence="7">
    <location>
        <begin position="18"/>
        <end position="412"/>
    </location>
</feature>
<feature type="transmembrane region" description="Helical" evidence="6">
    <location>
        <begin position="58"/>
        <end position="77"/>
    </location>
</feature>
<dbReference type="OrthoDB" id="9764259at2"/>
<feature type="transmembrane region" description="Helical" evidence="6">
    <location>
        <begin position="318"/>
        <end position="339"/>
    </location>
</feature>
<dbReference type="STRING" id="330214.NIDE3663"/>
<feature type="transmembrane region" description="Helical" evidence="6">
    <location>
        <begin position="227"/>
        <end position="252"/>
    </location>
</feature>
<dbReference type="InterPro" id="IPR020846">
    <property type="entry name" value="MFS_dom"/>
</dbReference>
<dbReference type="eggNOG" id="COG2814">
    <property type="taxonomic scope" value="Bacteria"/>
</dbReference>
<dbReference type="PRINTS" id="PR01035">
    <property type="entry name" value="TCRTETA"/>
</dbReference>
<evidence type="ECO:0000256" key="6">
    <source>
        <dbReference type="SAM" id="Phobius"/>
    </source>
</evidence>
<dbReference type="HOGENOM" id="CLU_001265_10_11_0"/>
<evidence type="ECO:0000256" key="2">
    <source>
        <dbReference type="ARBA" id="ARBA00022448"/>
    </source>
</evidence>
<feature type="transmembrane region" description="Helical" evidence="6">
    <location>
        <begin position="17"/>
        <end position="38"/>
    </location>
</feature>
<dbReference type="KEGG" id="nde:NIDE3663"/>
<accession>D8P7J5</accession>
<dbReference type="AlphaFoldDB" id="D8P7J5"/>
<feature type="transmembrane region" description="Helical" evidence="6">
    <location>
        <begin position="114"/>
        <end position="135"/>
    </location>
</feature>
<dbReference type="EMBL" id="FP929003">
    <property type="protein sequence ID" value="CBK43341.1"/>
    <property type="molecule type" value="Genomic_DNA"/>
</dbReference>
<feature type="transmembrane region" description="Helical" evidence="6">
    <location>
        <begin position="351"/>
        <end position="370"/>
    </location>
</feature>
<protein>
    <submittedName>
        <fullName evidence="8">Tetracycline efflux transporter</fullName>
    </submittedName>
</protein>
<keyword evidence="9" id="KW-1185">Reference proteome</keyword>
<dbReference type="PROSITE" id="PS50850">
    <property type="entry name" value="MFS"/>
    <property type="match status" value="1"/>
</dbReference>
<reference evidence="8 9" key="1">
    <citation type="journal article" date="2010" name="Proc. Natl. Acad. Sci. U.S.A.">
        <title>A Nitrospira metagenome illuminates the physiology and evolution of globally important nitrite-oxidizing bacteria.</title>
        <authorList>
            <person name="Lucker S."/>
            <person name="Wagner M."/>
            <person name="Maixner F."/>
            <person name="Pelletier E."/>
            <person name="Koch H."/>
            <person name="Vacherie B."/>
            <person name="Rattei T."/>
            <person name="Sinninghe Damste J."/>
            <person name="Spieck E."/>
            <person name="Le Paslier D."/>
            <person name="Daims H."/>
        </authorList>
    </citation>
    <scope>NUCLEOTIDE SEQUENCE [LARGE SCALE GENOMIC DNA]</scope>
</reference>
<evidence type="ECO:0000256" key="1">
    <source>
        <dbReference type="ARBA" id="ARBA00004141"/>
    </source>
</evidence>
<dbReference type="InterPro" id="IPR001958">
    <property type="entry name" value="Tet-R_TetA/multi-R_MdtG-like"/>
</dbReference>
<sequence>MAHPMTYVQRSTQPRQAAVFFILVTVVLDMLSFGIIIPVLPKLVEEFLGGDTAQAAEIYGLMGTSWALMQFVCSPIQGALSDRFGRRPVVLLSNLGLGLDFILMALAPSLAWLFAGRVISGIASSSFSTAGAYIADVTPPDKRAAAFGMMGASFGLGFVLGPAVGGLLGAIDPRWPFWGAAATSLLNACYGFFVLPESLPLEKRAPFRWKRANPAGALILLRSHHELFGLATANFLMNLAHGVLPSVAVLYLGYRYGWGPSAVGFTLAAVGVCAMIVQGTLVRPITARLGERRTLITGLLCGATGFAIYGLAPTPLIYCLGIPVMAFWGLAGPSAQMFMTRRVSASEQGQLQGAIASLTGIAGLIGPTLFTQTFAAFIGPQADWHLPGAPYLLSTMLLLIGAGIAWRATRAV</sequence>
<dbReference type="PANTHER" id="PTHR23504:SF15">
    <property type="entry name" value="MAJOR FACILITATOR SUPERFAMILY (MFS) PROFILE DOMAIN-CONTAINING PROTEIN"/>
    <property type="match status" value="1"/>
</dbReference>
<evidence type="ECO:0000313" key="8">
    <source>
        <dbReference type="EMBL" id="CBK43341.1"/>
    </source>
</evidence>
<dbReference type="Gene3D" id="1.20.1250.20">
    <property type="entry name" value="MFS general substrate transporter like domains"/>
    <property type="match status" value="1"/>
</dbReference>
<feature type="transmembrane region" description="Helical" evidence="6">
    <location>
        <begin position="177"/>
        <end position="195"/>
    </location>
</feature>
<dbReference type="Proteomes" id="UP000001660">
    <property type="component" value="Chromosome"/>
</dbReference>
<evidence type="ECO:0000256" key="3">
    <source>
        <dbReference type="ARBA" id="ARBA00022692"/>
    </source>
</evidence>
<name>D8P7J5_9BACT</name>
<evidence type="ECO:0000313" key="9">
    <source>
        <dbReference type="Proteomes" id="UP000001660"/>
    </source>
</evidence>
<feature type="transmembrane region" description="Helical" evidence="6">
    <location>
        <begin position="390"/>
        <end position="409"/>
    </location>
</feature>
<dbReference type="InterPro" id="IPR011701">
    <property type="entry name" value="MFS"/>
</dbReference>
<dbReference type="SUPFAM" id="SSF103473">
    <property type="entry name" value="MFS general substrate transporter"/>
    <property type="match status" value="1"/>
</dbReference>
<dbReference type="GO" id="GO:0016020">
    <property type="term" value="C:membrane"/>
    <property type="evidence" value="ECO:0007669"/>
    <property type="project" value="UniProtKB-SubCell"/>
</dbReference>
<evidence type="ECO:0000256" key="5">
    <source>
        <dbReference type="ARBA" id="ARBA00023136"/>
    </source>
</evidence>
<gene>
    <name evidence="8" type="primary">tetA</name>
    <name evidence="8" type="ORF">NIDE3663</name>
</gene>
<feature type="transmembrane region" description="Helical" evidence="6">
    <location>
        <begin position="89"/>
        <end position="108"/>
    </location>
</feature>
<comment type="subcellular location">
    <subcellularLocation>
        <location evidence="1">Membrane</location>
        <topology evidence="1">Multi-pass membrane protein</topology>
    </subcellularLocation>
</comment>
<dbReference type="InterPro" id="IPR036259">
    <property type="entry name" value="MFS_trans_sf"/>
</dbReference>
<feature type="transmembrane region" description="Helical" evidence="6">
    <location>
        <begin position="258"/>
        <end position="282"/>
    </location>
</feature>
<keyword evidence="3 6" id="KW-0812">Transmembrane</keyword>
<keyword evidence="5 6" id="KW-0472">Membrane</keyword>
<evidence type="ECO:0000259" key="7">
    <source>
        <dbReference type="PROSITE" id="PS50850"/>
    </source>
</evidence>
<organism evidence="8 9">
    <name type="scientific">Nitrospira defluvii</name>
    <dbReference type="NCBI Taxonomy" id="330214"/>
    <lineage>
        <taxon>Bacteria</taxon>
        <taxon>Pseudomonadati</taxon>
        <taxon>Nitrospirota</taxon>
        <taxon>Nitrospiria</taxon>
        <taxon>Nitrospirales</taxon>
        <taxon>Nitrospiraceae</taxon>
        <taxon>Nitrospira</taxon>
    </lineage>
</organism>
<dbReference type="GO" id="GO:0022857">
    <property type="term" value="F:transmembrane transporter activity"/>
    <property type="evidence" value="ECO:0007669"/>
    <property type="project" value="InterPro"/>
</dbReference>